<dbReference type="InterPro" id="IPR012677">
    <property type="entry name" value="Nucleotide-bd_a/b_plait_sf"/>
</dbReference>
<dbReference type="STRING" id="37001.A0A1A9X003"/>
<dbReference type="EnsemblMetazoa" id="GBRI039188-RA">
    <property type="protein sequence ID" value="GBRI039188-PA"/>
    <property type="gene ID" value="GBRI039188"/>
</dbReference>
<accession>A0A1A9X003</accession>
<dbReference type="Gene3D" id="3.80.10.10">
    <property type="entry name" value="Ribonuclease Inhibitor"/>
    <property type="match status" value="2"/>
</dbReference>
<dbReference type="InterPro" id="IPR035979">
    <property type="entry name" value="RBD_domain_sf"/>
</dbReference>
<organism evidence="4 5">
    <name type="scientific">Glossina brevipalpis</name>
    <dbReference type="NCBI Taxonomy" id="37001"/>
    <lineage>
        <taxon>Eukaryota</taxon>
        <taxon>Metazoa</taxon>
        <taxon>Ecdysozoa</taxon>
        <taxon>Arthropoda</taxon>
        <taxon>Hexapoda</taxon>
        <taxon>Insecta</taxon>
        <taxon>Pterygota</taxon>
        <taxon>Neoptera</taxon>
        <taxon>Endopterygota</taxon>
        <taxon>Diptera</taxon>
        <taxon>Brachycera</taxon>
        <taxon>Muscomorpha</taxon>
        <taxon>Hippoboscoidea</taxon>
        <taxon>Glossinidae</taxon>
        <taxon>Glossina</taxon>
    </lineage>
</organism>
<evidence type="ECO:0000313" key="5">
    <source>
        <dbReference type="Proteomes" id="UP000091820"/>
    </source>
</evidence>
<dbReference type="GO" id="GO:0019005">
    <property type="term" value="C:SCF ubiquitin ligase complex"/>
    <property type="evidence" value="ECO:0007669"/>
    <property type="project" value="TreeGrafter"/>
</dbReference>
<sequence>MDSVGDSNDNFMIIDDKAYTEDKVLIYNVFLYRIPQVISDADLREYFQQYGTIALLKTKKPPDQDSRYEPTKIGFIHFRDPNAATNVLKKPTHLINNFRLNVQPSDTWHQPKAKQTIEQVTKKDLIPQIEYISMLNDDCVIRITENLGLGDRIAFALAWQPYRNIFIMTSKVTYKTVLLDNLQPLTLYQVREFLQMVGASVETLKGKILHKKWMRIAELLNRYCRNVKSVLMYDKSVNTRFLRKLLIGMTSLIVLELHYVGLRDEDMDVLKELPNLKVLRLSMNLLKGSTLGELSSIEELSLYYCPIQTVYLRNICLNMKGLRVLDVRRCEKLKTLAFAEIASHCLNLETLKLSGYKSCCDDIAKLPKLKNLVFHAEIPMGPALFIELAKYQSDQLEKLILQGEDCINAENVEYICKLKKLKILGCASSDALDDMRLRELSELSELEEIDVADCKGISNTGLLDFVEKSYKLRRLNIINCTQLKVQLHCVFLSVCCKLIALTDKVAWFWLKPKNHPQHSSHVPTN</sequence>
<proteinExistence type="predicted"/>
<feature type="domain" description="RRM" evidence="3">
    <location>
        <begin position="27"/>
        <end position="107"/>
    </location>
</feature>
<reference evidence="4" key="2">
    <citation type="submission" date="2020-05" db="UniProtKB">
        <authorList>
            <consortium name="EnsemblMetazoa"/>
        </authorList>
    </citation>
    <scope>IDENTIFICATION</scope>
    <source>
        <strain evidence="4">IAEA</strain>
    </source>
</reference>
<dbReference type="SMART" id="SM00360">
    <property type="entry name" value="RRM"/>
    <property type="match status" value="1"/>
</dbReference>
<dbReference type="Gene3D" id="3.30.70.330">
    <property type="match status" value="1"/>
</dbReference>
<dbReference type="InterPro" id="IPR000504">
    <property type="entry name" value="RRM_dom"/>
</dbReference>
<dbReference type="GO" id="GO:0031146">
    <property type="term" value="P:SCF-dependent proteasomal ubiquitin-dependent protein catabolic process"/>
    <property type="evidence" value="ECO:0007669"/>
    <property type="project" value="TreeGrafter"/>
</dbReference>
<protein>
    <recommendedName>
        <fullName evidence="3">RRM domain-containing protein</fullName>
    </recommendedName>
</protein>
<reference evidence="5" key="1">
    <citation type="submission" date="2014-03" db="EMBL/GenBank/DDBJ databases">
        <authorList>
            <person name="Aksoy S."/>
            <person name="Warren W."/>
            <person name="Wilson R.K."/>
        </authorList>
    </citation>
    <scope>NUCLEOTIDE SEQUENCE [LARGE SCALE GENOMIC DNA]</scope>
    <source>
        <strain evidence="5">IAEA</strain>
    </source>
</reference>
<dbReference type="Proteomes" id="UP000091820">
    <property type="component" value="Unassembled WGS sequence"/>
</dbReference>
<dbReference type="PANTHER" id="PTHR13318">
    <property type="entry name" value="PARTNER OF PAIRED, ISOFORM B-RELATED"/>
    <property type="match status" value="1"/>
</dbReference>
<dbReference type="GO" id="GO:0003723">
    <property type="term" value="F:RNA binding"/>
    <property type="evidence" value="ECO:0007669"/>
    <property type="project" value="UniProtKB-UniRule"/>
</dbReference>
<dbReference type="Pfam" id="PF00076">
    <property type="entry name" value="RRM_1"/>
    <property type="match status" value="1"/>
</dbReference>
<evidence type="ECO:0000313" key="4">
    <source>
        <dbReference type="EnsemblMetazoa" id="GBRI039188-PA"/>
    </source>
</evidence>
<dbReference type="SUPFAM" id="SSF52047">
    <property type="entry name" value="RNI-like"/>
    <property type="match status" value="1"/>
</dbReference>
<dbReference type="AlphaFoldDB" id="A0A1A9X003"/>
<evidence type="ECO:0000256" key="1">
    <source>
        <dbReference type="ARBA" id="ARBA00022884"/>
    </source>
</evidence>
<evidence type="ECO:0000259" key="3">
    <source>
        <dbReference type="PROSITE" id="PS50102"/>
    </source>
</evidence>
<keyword evidence="1 2" id="KW-0694">RNA-binding</keyword>
<evidence type="ECO:0000256" key="2">
    <source>
        <dbReference type="PROSITE-ProRule" id="PRU00176"/>
    </source>
</evidence>
<name>A0A1A9X003_9MUSC</name>
<dbReference type="VEuPathDB" id="VectorBase:GBRI039188"/>
<keyword evidence="5" id="KW-1185">Reference proteome</keyword>
<dbReference type="PROSITE" id="PS50102">
    <property type="entry name" value="RRM"/>
    <property type="match status" value="1"/>
</dbReference>
<dbReference type="InterPro" id="IPR032675">
    <property type="entry name" value="LRR_dom_sf"/>
</dbReference>
<dbReference type="SUPFAM" id="SSF54928">
    <property type="entry name" value="RNA-binding domain, RBD"/>
    <property type="match status" value="1"/>
</dbReference>